<evidence type="ECO:0000313" key="3">
    <source>
        <dbReference type="EMBL" id="SDG75842.1"/>
    </source>
</evidence>
<reference evidence="3 4" key="1">
    <citation type="submission" date="2016-10" db="EMBL/GenBank/DDBJ databases">
        <authorList>
            <person name="de Groot N.N."/>
        </authorList>
    </citation>
    <scope>NUCLEOTIDE SEQUENCE [LARGE SCALE GENOMIC DNA]</scope>
    <source>
        <strain evidence="3 4">L 420-91</strain>
    </source>
</reference>
<gene>
    <name evidence="2" type="ORF">K3F53_04340</name>
    <name evidence="3" type="ORF">SAMN04489735_1002153</name>
</gene>
<keyword evidence="5" id="KW-1185">Reference proteome</keyword>
<feature type="compositionally biased region" description="Basic and acidic residues" evidence="1">
    <location>
        <begin position="17"/>
        <end position="33"/>
    </location>
</feature>
<organism evidence="3 4">
    <name type="scientific">Aneurinibacillus thermoaerophilus</name>
    <dbReference type="NCBI Taxonomy" id="143495"/>
    <lineage>
        <taxon>Bacteria</taxon>
        <taxon>Bacillati</taxon>
        <taxon>Bacillota</taxon>
        <taxon>Bacilli</taxon>
        <taxon>Bacillales</taxon>
        <taxon>Paenibacillaceae</taxon>
        <taxon>Aneurinibacillus group</taxon>
        <taxon>Aneurinibacillus</taxon>
    </lineage>
</organism>
<evidence type="ECO:0000313" key="2">
    <source>
        <dbReference type="EMBL" id="QYY43482.1"/>
    </source>
</evidence>
<feature type="region of interest" description="Disordered" evidence="1">
    <location>
        <begin position="1"/>
        <end position="58"/>
    </location>
</feature>
<dbReference type="AlphaFoldDB" id="A0A1G7WV60"/>
<proteinExistence type="predicted"/>
<dbReference type="EMBL" id="CP080764">
    <property type="protein sequence ID" value="QYY43482.1"/>
    <property type="molecule type" value="Genomic_DNA"/>
</dbReference>
<feature type="compositionally biased region" description="Basic and acidic residues" evidence="1">
    <location>
        <begin position="49"/>
        <end position="58"/>
    </location>
</feature>
<sequence length="58" mass="6578">MGERRFRQYTHQNPLGHIHEEDTPYLGEAKEPAKPAPSGQVRNASKMENSGDMRLGKE</sequence>
<dbReference type="RefSeq" id="WP_156424087.1">
    <property type="nucleotide sequence ID" value="NZ_CP080764.1"/>
</dbReference>
<protein>
    <submittedName>
        <fullName evidence="3">Uncharacterized protein</fullName>
    </submittedName>
</protein>
<dbReference type="GeneID" id="97140589"/>
<reference evidence="2 5" key="2">
    <citation type="submission" date="2021-08" db="EMBL/GenBank/DDBJ databases">
        <title>Complete genome sequence of the strain Aneurinibacillus thermoaerophilus CCM 8960.</title>
        <authorList>
            <person name="Musilova J."/>
            <person name="Kourilova X."/>
            <person name="Pernicova I."/>
            <person name="Bezdicek M."/>
            <person name="Lengerova M."/>
            <person name="Obruca S."/>
            <person name="Sedlar K."/>
        </authorList>
    </citation>
    <scope>NUCLEOTIDE SEQUENCE [LARGE SCALE GENOMIC DNA]</scope>
    <source>
        <strain evidence="2 5">CCM 8960</strain>
    </source>
</reference>
<evidence type="ECO:0000313" key="5">
    <source>
        <dbReference type="Proteomes" id="UP000826616"/>
    </source>
</evidence>
<dbReference type="EMBL" id="FNDE01000002">
    <property type="protein sequence ID" value="SDG75842.1"/>
    <property type="molecule type" value="Genomic_DNA"/>
</dbReference>
<accession>A0A1G7WV60</accession>
<evidence type="ECO:0000313" key="4">
    <source>
        <dbReference type="Proteomes" id="UP000198956"/>
    </source>
</evidence>
<dbReference type="Proteomes" id="UP000826616">
    <property type="component" value="Chromosome"/>
</dbReference>
<name>A0A1G7WV60_ANETH</name>
<dbReference type="Proteomes" id="UP000198956">
    <property type="component" value="Unassembled WGS sequence"/>
</dbReference>
<evidence type="ECO:0000256" key="1">
    <source>
        <dbReference type="SAM" id="MobiDB-lite"/>
    </source>
</evidence>